<dbReference type="Proteomes" id="UP001583177">
    <property type="component" value="Unassembled WGS sequence"/>
</dbReference>
<sequence>MATSTLTTLPTELLEEIIPHSLPEGFEGLALTCRELYNLCTPWIERHNQRCKMFREFTYNKYPNNGLLSVHNPPAVNLIQDIAHDPVVARYIRHADFTYDTWPPKARPVQLFYFISLIGLLPDPDLGGPVAALLAESPYLRAAGLDWREYYALIQEDLESRSRYSQHAAAFLLTLLPNVTSLKLPCLWQPCEMADKLIHAIIRRAVNRPSLSSSLWDRPSLAQVTEFEPYRESGPPGHVFSFDLADAVSFLALPRLRSFRARDCVARDGA</sequence>
<organism evidence="1 2">
    <name type="scientific">Diaporthe australafricana</name>
    <dbReference type="NCBI Taxonomy" id="127596"/>
    <lineage>
        <taxon>Eukaryota</taxon>
        <taxon>Fungi</taxon>
        <taxon>Dikarya</taxon>
        <taxon>Ascomycota</taxon>
        <taxon>Pezizomycotina</taxon>
        <taxon>Sordariomycetes</taxon>
        <taxon>Sordariomycetidae</taxon>
        <taxon>Diaporthales</taxon>
        <taxon>Diaporthaceae</taxon>
        <taxon>Diaporthe</taxon>
    </lineage>
</organism>
<keyword evidence="2" id="KW-1185">Reference proteome</keyword>
<name>A0ABR3VV09_9PEZI</name>
<comment type="caution">
    <text evidence="1">The sequence shown here is derived from an EMBL/GenBank/DDBJ whole genome shotgun (WGS) entry which is preliminary data.</text>
</comment>
<accession>A0ABR3VV09</accession>
<evidence type="ECO:0000313" key="2">
    <source>
        <dbReference type="Proteomes" id="UP001583177"/>
    </source>
</evidence>
<protein>
    <recommendedName>
        <fullName evidence="3">F-box domain-containing protein</fullName>
    </recommendedName>
</protein>
<evidence type="ECO:0000313" key="1">
    <source>
        <dbReference type="EMBL" id="KAL1845541.1"/>
    </source>
</evidence>
<gene>
    <name evidence="1" type="ORF">Daus18300_014504</name>
</gene>
<reference evidence="1 2" key="1">
    <citation type="journal article" date="2024" name="IMA Fungus">
        <title>IMA Genome - F19 : A genome assembly and annotation guide to empower mycologists, including annotated draft genome sequences of Ceratocystis pirilliformis, Diaporthe australafricana, Fusarium ophioides, Paecilomyces lecythidis, and Sporothrix stenoceras.</title>
        <authorList>
            <person name="Aylward J."/>
            <person name="Wilson A.M."/>
            <person name="Visagie C.M."/>
            <person name="Spraker J."/>
            <person name="Barnes I."/>
            <person name="Buitendag C."/>
            <person name="Ceriani C."/>
            <person name="Del Mar Angel L."/>
            <person name="du Plessis D."/>
            <person name="Fuchs T."/>
            <person name="Gasser K."/>
            <person name="Kramer D."/>
            <person name="Li W."/>
            <person name="Munsamy K."/>
            <person name="Piso A."/>
            <person name="Price J.L."/>
            <person name="Sonnekus B."/>
            <person name="Thomas C."/>
            <person name="van der Nest A."/>
            <person name="van Dijk A."/>
            <person name="van Heerden A."/>
            <person name="van Vuuren N."/>
            <person name="Yilmaz N."/>
            <person name="Duong T.A."/>
            <person name="van der Merwe N.A."/>
            <person name="Wingfield M.J."/>
            <person name="Wingfield B.D."/>
        </authorList>
    </citation>
    <scope>NUCLEOTIDE SEQUENCE [LARGE SCALE GENOMIC DNA]</scope>
    <source>
        <strain evidence="1 2">CMW 18300</strain>
    </source>
</reference>
<evidence type="ECO:0008006" key="3">
    <source>
        <dbReference type="Google" id="ProtNLM"/>
    </source>
</evidence>
<proteinExistence type="predicted"/>
<dbReference type="EMBL" id="JAWRVE010000306">
    <property type="protein sequence ID" value="KAL1845541.1"/>
    <property type="molecule type" value="Genomic_DNA"/>
</dbReference>